<feature type="transmembrane region" description="Helical" evidence="1">
    <location>
        <begin position="36"/>
        <end position="57"/>
    </location>
</feature>
<dbReference type="EMBL" id="FONZ01000001">
    <property type="protein sequence ID" value="SFE75269.1"/>
    <property type="molecule type" value="Genomic_DNA"/>
</dbReference>
<feature type="transmembrane region" description="Helical" evidence="1">
    <location>
        <begin position="69"/>
        <end position="87"/>
    </location>
</feature>
<dbReference type="PANTHER" id="PTHR35007">
    <property type="entry name" value="INTEGRAL MEMBRANE PROTEIN-RELATED"/>
    <property type="match status" value="1"/>
</dbReference>
<feature type="transmembrane region" description="Helical" evidence="1">
    <location>
        <begin position="227"/>
        <end position="248"/>
    </location>
</feature>
<reference evidence="3" key="1">
    <citation type="submission" date="2016-10" db="EMBL/GenBank/DDBJ databases">
        <authorList>
            <person name="Varghese N."/>
            <person name="Submissions S."/>
        </authorList>
    </citation>
    <scope>NUCLEOTIDE SEQUENCE [LARGE SCALE GENOMIC DNA]</scope>
    <source>
        <strain evidence="3">DSM 19083</strain>
    </source>
</reference>
<keyword evidence="3" id="KW-1185">Reference proteome</keyword>
<evidence type="ECO:0000313" key="3">
    <source>
        <dbReference type="Proteomes" id="UP000198520"/>
    </source>
</evidence>
<evidence type="ECO:0000256" key="1">
    <source>
        <dbReference type="SAM" id="Phobius"/>
    </source>
</evidence>
<keyword evidence="1" id="KW-0472">Membrane</keyword>
<keyword evidence="1" id="KW-0812">Transmembrane</keyword>
<keyword evidence="1" id="KW-1133">Transmembrane helix</keyword>
<proteinExistence type="predicted"/>
<gene>
    <name evidence="2" type="ORF">SAMN04488035_0397</name>
</gene>
<feature type="transmembrane region" description="Helical" evidence="1">
    <location>
        <begin position="254"/>
        <end position="274"/>
    </location>
</feature>
<dbReference type="RefSeq" id="WP_093374566.1">
    <property type="nucleotide sequence ID" value="NZ_BNAN01000001.1"/>
</dbReference>
<dbReference type="Proteomes" id="UP000198520">
    <property type="component" value="Unassembled WGS sequence"/>
</dbReference>
<sequence>MTAKQPRRPQHRPSLINVPAYDYGVYHLSIAERLGYAALAMAVGGFVGYLFFGGLGMTPEGEPTTVTRVLDAIVVGVPALVAARAFLRLRSEQIRQARAQVLQTQFRDMLDSLVGSLSAGGTVIQGFQLARDDLERQHSPDAPIVQELNLLIAGFHNNIRIEDMLHDLGERSASADIESFANVFKIAYLRGADMKLAVKNCHQILTEKMQISADIETGLVASKNESFIMVVIPVILVALLKTGGGTFAEGLRSPVGVLCTLVAVSMFLGAYALARRIMTIKI</sequence>
<evidence type="ECO:0008006" key="4">
    <source>
        <dbReference type="Google" id="ProtNLM"/>
    </source>
</evidence>
<dbReference type="OrthoDB" id="9796142at2"/>
<dbReference type="AlphaFoldDB" id="A0A1I2D437"/>
<organism evidence="2 3">
    <name type="scientific">Flavimobilis marinus</name>
    <dbReference type="NCBI Taxonomy" id="285351"/>
    <lineage>
        <taxon>Bacteria</taxon>
        <taxon>Bacillati</taxon>
        <taxon>Actinomycetota</taxon>
        <taxon>Actinomycetes</taxon>
        <taxon>Micrococcales</taxon>
        <taxon>Jonesiaceae</taxon>
        <taxon>Flavimobilis</taxon>
    </lineage>
</organism>
<evidence type="ECO:0000313" key="2">
    <source>
        <dbReference type="EMBL" id="SFE75269.1"/>
    </source>
</evidence>
<protein>
    <recommendedName>
        <fullName evidence="4">Tight adherence protein B</fullName>
    </recommendedName>
</protein>
<name>A0A1I2D437_9MICO</name>
<accession>A0A1I2D437</accession>
<dbReference type="STRING" id="285351.SAMN04488035_0397"/>
<dbReference type="PANTHER" id="PTHR35007:SF1">
    <property type="entry name" value="PILUS ASSEMBLY PROTEIN"/>
    <property type="match status" value="1"/>
</dbReference>